<gene>
    <name evidence="3" type="ORF">GKO32_16250</name>
</gene>
<dbReference type="Gene3D" id="3.40.1620.10">
    <property type="entry name" value="YefM-like domain"/>
    <property type="match status" value="1"/>
</dbReference>
<evidence type="ECO:0000256" key="2">
    <source>
        <dbReference type="RuleBase" id="RU362080"/>
    </source>
</evidence>
<dbReference type="InterPro" id="IPR036165">
    <property type="entry name" value="YefM-like_sf"/>
</dbReference>
<name>A0A6N7Z4Y2_9PSEU</name>
<evidence type="ECO:0000313" key="4">
    <source>
        <dbReference type="Proteomes" id="UP000440096"/>
    </source>
</evidence>
<dbReference type="AlphaFoldDB" id="A0A6N7Z4Y2"/>
<dbReference type="Proteomes" id="UP000440096">
    <property type="component" value="Unassembled WGS sequence"/>
</dbReference>
<reference evidence="3 4" key="1">
    <citation type="submission" date="2019-11" db="EMBL/GenBank/DDBJ databases">
        <title>Draft genome of Amycolatopsis RM579.</title>
        <authorList>
            <person name="Duangmal K."/>
            <person name="Mingma R."/>
        </authorList>
    </citation>
    <scope>NUCLEOTIDE SEQUENCE [LARGE SCALE GENOMIC DNA]</scope>
    <source>
        <strain evidence="3 4">RM579</strain>
    </source>
</reference>
<dbReference type="OrthoDB" id="557859at2"/>
<comment type="similarity">
    <text evidence="1 2">Belongs to the phD/YefM antitoxin family.</text>
</comment>
<proteinExistence type="inferred from homology"/>
<dbReference type="RefSeq" id="WP_154757715.1">
    <property type="nucleotide sequence ID" value="NZ_WMBA01000023.1"/>
</dbReference>
<dbReference type="Pfam" id="PF02604">
    <property type="entry name" value="PhdYeFM_antitox"/>
    <property type="match status" value="1"/>
</dbReference>
<dbReference type="PANTHER" id="PTHR35377">
    <property type="entry name" value="ANTITOXIN VAPB49-RELATED-RELATED"/>
    <property type="match status" value="1"/>
</dbReference>
<dbReference type="NCBIfam" id="TIGR01552">
    <property type="entry name" value="phd_fam"/>
    <property type="match status" value="1"/>
</dbReference>
<dbReference type="InterPro" id="IPR051416">
    <property type="entry name" value="phD-YefM_TA_antitoxins"/>
</dbReference>
<keyword evidence="4" id="KW-1185">Reference proteome</keyword>
<comment type="caution">
    <text evidence="3">The sequence shown here is derived from an EMBL/GenBank/DDBJ whole genome shotgun (WGS) entry which is preliminary data.</text>
</comment>
<evidence type="ECO:0000313" key="3">
    <source>
        <dbReference type="EMBL" id="MTD55514.1"/>
    </source>
</evidence>
<comment type="function">
    <text evidence="2">Antitoxin component of a type II toxin-antitoxin (TA) system.</text>
</comment>
<evidence type="ECO:0000256" key="1">
    <source>
        <dbReference type="ARBA" id="ARBA00009981"/>
    </source>
</evidence>
<protein>
    <recommendedName>
        <fullName evidence="2">Antitoxin</fullName>
    </recommendedName>
</protein>
<dbReference type="InterPro" id="IPR006442">
    <property type="entry name" value="Antitoxin_Phd/YefM"/>
</dbReference>
<sequence>MTVLPEVSVGLRELRHHTSEVIARVRRGETIEVTEHGTPVARLVPIARPERPAILARLDAEGRLRAAKNAGYVPDRLHPVAGGDPSPLTGALLAERESERW</sequence>
<dbReference type="SUPFAM" id="SSF143120">
    <property type="entry name" value="YefM-like"/>
    <property type="match status" value="1"/>
</dbReference>
<dbReference type="EMBL" id="WMBA01000023">
    <property type="protein sequence ID" value="MTD55514.1"/>
    <property type="molecule type" value="Genomic_DNA"/>
</dbReference>
<accession>A0A6N7Z4Y2</accession>
<organism evidence="3 4">
    <name type="scientific">Amycolatopsis pithecellobii</name>
    <dbReference type="NCBI Taxonomy" id="664692"/>
    <lineage>
        <taxon>Bacteria</taxon>
        <taxon>Bacillati</taxon>
        <taxon>Actinomycetota</taxon>
        <taxon>Actinomycetes</taxon>
        <taxon>Pseudonocardiales</taxon>
        <taxon>Pseudonocardiaceae</taxon>
        <taxon>Amycolatopsis</taxon>
    </lineage>
</organism>